<evidence type="ECO:0000313" key="7">
    <source>
        <dbReference type="EMBL" id="ERL91625.1"/>
    </source>
</evidence>
<feature type="domain" description="BTB" evidence="5">
    <location>
        <begin position="49"/>
        <end position="121"/>
    </location>
</feature>
<accession>N6UA35</accession>
<dbReference type="GO" id="GO:0003779">
    <property type="term" value="F:actin binding"/>
    <property type="evidence" value="ECO:0007669"/>
    <property type="project" value="UniProtKB-KW"/>
</dbReference>
<name>N6UA35_DENPD</name>
<dbReference type="UniPathway" id="UPA00143"/>
<dbReference type="EMBL" id="KB741014">
    <property type="protein sequence ID" value="ENN75487.1"/>
    <property type="molecule type" value="Genomic_DNA"/>
</dbReference>
<dbReference type="Gene3D" id="3.30.710.10">
    <property type="entry name" value="Potassium Channel Kv1.1, Chain A"/>
    <property type="match status" value="1"/>
</dbReference>
<dbReference type="OrthoDB" id="45365at2759"/>
<sequence length="628" mass="71741">MSIDVRRMARSMETFLHDKPLNTIFYEHSSHQGILLDGLNSLWQKGELLDISLIVEGRVFRAHRAVLAACSDYFRAMFTDNMLEARQTEICLNGISARGKNWLGFRQLLEYAYTARLALNLANVQDVLAAASHVQMVNCIIACSNYLQSQIDIDNCVDIATIAETYSLKSLKLKVYRFMSGHLLEFSNSAEFYRLSSVQLENLLSYDFPVDCSEADVLKIVVDWFFHIDSKDLDVCIGDAGRMMKFIHFKEISSKKLENILHVCLQDRRLQSPVWPKIILHEAFAQTNGHSVSLTRSYGVLLNSRGMEQAILKIGGFGMSGVTNEITYCFSWQRKWMHLTSIPHVEQCNYGTAVFNNELYIVGGCFNQSLQENIHPFGFKYNPRSNKWTTMSPMKIERCRFSLNVIGGLLYAVGGISEEEHYETSTCECYNPSRDTWHMMPDLPAHISQHAGAGISDLMESRLYISGGIDRDNVCVSSVYCFDVKSERWTQCAPLLNPRADHVMLAIGKCLYVCGGWTSDENNRVLVNTIEFYCPEKDVWEVVTKIPTPRYHAGIVLVDTKIYFIGGFQSDTMIDKYTANIEYYDIEKRTWTVESKYPQDVWEHTCVTLCIPKYRDDMEVIPTAESFV</sequence>
<dbReference type="Pfam" id="PF00651">
    <property type="entry name" value="BTB"/>
    <property type="match status" value="1"/>
</dbReference>
<dbReference type="InterPro" id="IPR017096">
    <property type="entry name" value="BTB-kelch_protein"/>
</dbReference>
<dbReference type="SMART" id="SM00612">
    <property type="entry name" value="Kelch"/>
    <property type="match status" value="5"/>
</dbReference>
<dbReference type="SMART" id="SM00875">
    <property type="entry name" value="BACK"/>
    <property type="match status" value="1"/>
</dbReference>
<keyword evidence="2" id="KW-0880">Kelch repeat</keyword>
<dbReference type="PANTHER" id="PTHR45632">
    <property type="entry name" value="LD33804P"/>
    <property type="match status" value="1"/>
</dbReference>
<evidence type="ECO:0000256" key="1">
    <source>
        <dbReference type="ARBA" id="ARBA00013699"/>
    </source>
</evidence>
<keyword evidence="3" id="KW-0677">Repeat</keyword>
<evidence type="ECO:0000256" key="4">
    <source>
        <dbReference type="ARBA" id="ARBA00043912"/>
    </source>
</evidence>
<dbReference type="Pfam" id="PF01344">
    <property type="entry name" value="Kelch_1"/>
    <property type="match status" value="1"/>
</dbReference>
<gene>
    <name evidence="7" type="ORF">D910_08955</name>
    <name evidence="6" type="ORF">YQE_08036</name>
</gene>
<dbReference type="Gene3D" id="2.120.10.80">
    <property type="entry name" value="Kelch-type beta propeller"/>
    <property type="match status" value="1"/>
</dbReference>
<dbReference type="EMBL" id="KB632293">
    <property type="protein sequence ID" value="ERL91625.1"/>
    <property type="molecule type" value="Genomic_DNA"/>
</dbReference>
<dbReference type="InterPro" id="IPR011333">
    <property type="entry name" value="SKP1/BTB/POZ_sf"/>
</dbReference>
<dbReference type="Proteomes" id="UP000030742">
    <property type="component" value="Unassembled WGS sequence"/>
</dbReference>
<dbReference type="Gene3D" id="1.25.40.420">
    <property type="match status" value="1"/>
</dbReference>
<dbReference type="SUPFAM" id="SSF54695">
    <property type="entry name" value="POZ domain"/>
    <property type="match status" value="1"/>
</dbReference>
<evidence type="ECO:0000313" key="8">
    <source>
        <dbReference type="Proteomes" id="UP000030742"/>
    </source>
</evidence>
<dbReference type="PANTHER" id="PTHR45632:SF3">
    <property type="entry name" value="KELCH-LIKE PROTEIN 32"/>
    <property type="match status" value="1"/>
</dbReference>
<dbReference type="SMART" id="SM00225">
    <property type="entry name" value="BTB"/>
    <property type="match status" value="1"/>
</dbReference>
<dbReference type="OMA" id="PTNMRGM"/>
<organism evidence="6">
    <name type="scientific">Dendroctonus ponderosae</name>
    <name type="common">Mountain pine beetle</name>
    <dbReference type="NCBI Taxonomy" id="77166"/>
    <lineage>
        <taxon>Eukaryota</taxon>
        <taxon>Metazoa</taxon>
        <taxon>Ecdysozoa</taxon>
        <taxon>Arthropoda</taxon>
        <taxon>Hexapoda</taxon>
        <taxon>Insecta</taxon>
        <taxon>Pterygota</taxon>
        <taxon>Neoptera</taxon>
        <taxon>Endopterygota</taxon>
        <taxon>Coleoptera</taxon>
        <taxon>Polyphaga</taxon>
        <taxon>Cucujiformia</taxon>
        <taxon>Curculionidae</taxon>
        <taxon>Scolytinae</taxon>
        <taxon>Dendroctonus</taxon>
    </lineage>
</organism>
<dbReference type="AlphaFoldDB" id="N6UA35"/>
<proteinExistence type="predicted"/>
<dbReference type="PROSITE" id="PS50097">
    <property type="entry name" value="BTB"/>
    <property type="match status" value="1"/>
</dbReference>
<evidence type="ECO:0000259" key="5">
    <source>
        <dbReference type="PROSITE" id="PS50097"/>
    </source>
</evidence>
<protein>
    <recommendedName>
        <fullName evidence="1">Kelch-like protein diablo</fullName>
    </recommendedName>
</protein>
<dbReference type="Pfam" id="PF07707">
    <property type="entry name" value="BACK"/>
    <property type="match status" value="1"/>
</dbReference>
<dbReference type="STRING" id="77166.N6UA35"/>
<dbReference type="InterPro" id="IPR000210">
    <property type="entry name" value="BTB/POZ_dom"/>
</dbReference>
<dbReference type="Pfam" id="PF24681">
    <property type="entry name" value="Kelch_KLHDC2_KLHL20_DRC7"/>
    <property type="match status" value="1"/>
</dbReference>
<dbReference type="InterPro" id="IPR006652">
    <property type="entry name" value="Kelch_1"/>
</dbReference>
<reference evidence="6 8" key="1">
    <citation type="journal article" date="2013" name="Genome Biol.">
        <title>Draft genome of the mountain pine beetle, Dendroctonus ponderosae Hopkins, a major forest pest.</title>
        <authorList>
            <person name="Keeling C.I."/>
            <person name="Yuen M.M."/>
            <person name="Liao N.Y."/>
            <person name="Docking T.R."/>
            <person name="Chan S.K."/>
            <person name="Taylor G.A."/>
            <person name="Palmquist D.L."/>
            <person name="Jackman S.D."/>
            <person name="Nguyen A."/>
            <person name="Li M."/>
            <person name="Henderson H."/>
            <person name="Janes J.K."/>
            <person name="Zhao Y."/>
            <person name="Pandoh P."/>
            <person name="Moore R."/>
            <person name="Sperling F.A."/>
            <person name="Huber D.P."/>
            <person name="Birol I."/>
            <person name="Jones S.J."/>
            <person name="Bohlmann J."/>
        </authorList>
    </citation>
    <scope>NUCLEOTIDE SEQUENCE</scope>
</reference>
<evidence type="ECO:0000256" key="2">
    <source>
        <dbReference type="ARBA" id="ARBA00022441"/>
    </source>
</evidence>
<dbReference type="GO" id="GO:0016567">
    <property type="term" value="P:protein ubiquitination"/>
    <property type="evidence" value="ECO:0007669"/>
    <property type="project" value="UniProtKB-UniPathway"/>
</dbReference>
<evidence type="ECO:0000256" key="3">
    <source>
        <dbReference type="ARBA" id="ARBA00022737"/>
    </source>
</evidence>
<dbReference type="PIRSF" id="PIRSF037037">
    <property type="entry name" value="Kelch-like_protein_gigaxonin"/>
    <property type="match status" value="1"/>
</dbReference>
<evidence type="ECO:0000313" key="6">
    <source>
        <dbReference type="EMBL" id="ENN75487.1"/>
    </source>
</evidence>
<dbReference type="SUPFAM" id="SSF117281">
    <property type="entry name" value="Kelch motif"/>
    <property type="match status" value="1"/>
</dbReference>
<feature type="non-terminal residue" evidence="6">
    <location>
        <position position="1"/>
    </location>
</feature>
<dbReference type="InterPro" id="IPR015915">
    <property type="entry name" value="Kelch-typ_b-propeller"/>
</dbReference>
<dbReference type="InterPro" id="IPR011705">
    <property type="entry name" value="BACK"/>
</dbReference>
<dbReference type="HOGENOM" id="CLU_004253_14_3_1"/>
<comment type="function">
    <text evidence="4">Probable substrate-specific adapter of an E3 ubiquitin-protein ligase complex which mediates the ubiquitination and subsequent proteasomal degradation of target proteins. May have a role in synapse differentiation and growth.</text>
</comment>